<protein>
    <recommendedName>
        <fullName evidence="4">Secreted protein</fullName>
    </recommendedName>
</protein>
<dbReference type="EMBL" id="AFRT01004482">
    <property type="protein sequence ID" value="ELU36037.1"/>
    <property type="molecule type" value="Genomic_DNA"/>
</dbReference>
<dbReference type="HOGENOM" id="CLU_2741796_0_0_1"/>
<name>L8WH27_THACA</name>
<sequence length="71" mass="7939">MGHLLPVHFLAILLRFCQLGTHRMGRESSLALMMGPFVFGMCGKAWRPLPPQKLVHHTSHPSGSRLMALMC</sequence>
<evidence type="ECO:0008006" key="4">
    <source>
        <dbReference type="Google" id="ProtNLM"/>
    </source>
</evidence>
<comment type="caution">
    <text evidence="2">The sequence shown here is derived from an EMBL/GenBank/DDBJ whole genome shotgun (WGS) entry which is preliminary data.</text>
</comment>
<proteinExistence type="predicted"/>
<keyword evidence="1" id="KW-0732">Signal</keyword>
<evidence type="ECO:0000313" key="3">
    <source>
        <dbReference type="Proteomes" id="UP000011668"/>
    </source>
</evidence>
<reference evidence="2 3" key="1">
    <citation type="journal article" date="2013" name="Nat. Commun.">
        <title>The evolution and pathogenic mechanisms of the rice sheath blight pathogen.</title>
        <authorList>
            <person name="Zheng A."/>
            <person name="Lin R."/>
            <person name="Xu L."/>
            <person name="Qin P."/>
            <person name="Tang C."/>
            <person name="Ai P."/>
            <person name="Zhang D."/>
            <person name="Liu Y."/>
            <person name="Sun Z."/>
            <person name="Feng H."/>
            <person name="Wang Y."/>
            <person name="Chen Y."/>
            <person name="Liang X."/>
            <person name="Fu R."/>
            <person name="Li Q."/>
            <person name="Zhang J."/>
            <person name="Yu X."/>
            <person name="Xie Z."/>
            <person name="Ding L."/>
            <person name="Guan P."/>
            <person name="Tang J."/>
            <person name="Liang Y."/>
            <person name="Wang S."/>
            <person name="Deng Q."/>
            <person name="Li S."/>
            <person name="Zhu J."/>
            <person name="Wang L."/>
            <person name="Liu H."/>
            <person name="Li P."/>
        </authorList>
    </citation>
    <scope>NUCLEOTIDE SEQUENCE [LARGE SCALE GENOMIC DNA]</scope>
    <source>
        <strain evidence="3">AG-1 IA</strain>
    </source>
</reference>
<evidence type="ECO:0000256" key="1">
    <source>
        <dbReference type="SAM" id="SignalP"/>
    </source>
</evidence>
<dbReference type="AlphaFoldDB" id="L8WH27"/>
<accession>L8WH27</accession>
<gene>
    <name evidence="2" type="ORF">AG1IA_09933</name>
</gene>
<keyword evidence="3" id="KW-1185">Reference proteome</keyword>
<organism evidence="2 3">
    <name type="scientific">Thanatephorus cucumeris (strain AG1-IA)</name>
    <name type="common">Rice sheath blight fungus</name>
    <name type="synonym">Rhizoctonia solani</name>
    <dbReference type="NCBI Taxonomy" id="983506"/>
    <lineage>
        <taxon>Eukaryota</taxon>
        <taxon>Fungi</taxon>
        <taxon>Dikarya</taxon>
        <taxon>Basidiomycota</taxon>
        <taxon>Agaricomycotina</taxon>
        <taxon>Agaricomycetes</taxon>
        <taxon>Cantharellales</taxon>
        <taxon>Ceratobasidiaceae</taxon>
        <taxon>Rhizoctonia</taxon>
        <taxon>Rhizoctonia solani AG-1</taxon>
    </lineage>
</organism>
<feature type="signal peptide" evidence="1">
    <location>
        <begin position="1"/>
        <end position="19"/>
    </location>
</feature>
<dbReference type="Proteomes" id="UP000011668">
    <property type="component" value="Unassembled WGS sequence"/>
</dbReference>
<evidence type="ECO:0000313" key="2">
    <source>
        <dbReference type="EMBL" id="ELU36037.1"/>
    </source>
</evidence>
<feature type="chain" id="PRO_5003996873" description="Secreted protein" evidence="1">
    <location>
        <begin position="20"/>
        <end position="71"/>
    </location>
</feature>